<protein>
    <submittedName>
        <fullName evidence="1">Uncharacterized protein</fullName>
    </submittedName>
</protein>
<evidence type="ECO:0000313" key="1">
    <source>
        <dbReference type="EMBL" id="KAF1983370.1"/>
    </source>
</evidence>
<gene>
    <name evidence="1" type="ORF">K402DRAFT_423720</name>
</gene>
<reference evidence="1" key="1">
    <citation type="journal article" date="2020" name="Stud. Mycol.">
        <title>101 Dothideomycetes genomes: a test case for predicting lifestyles and emergence of pathogens.</title>
        <authorList>
            <person name="Haridas S."/>
            <person name="Albert R."/>
            <person name="Binder M."/>
            <person name="Bloem J."/>
            <person name="Labutti K."/>
            <person name="Salamov A."/>
            <person name="Andreopoulos B."/>
            <person name="Baker S."/>
            <person name="Barry K."/>
            <person name="Bills G."/>
            <person name="Bluhm B."/>
            <person name="Cannon C."/>
            <person name="Castanera R."/>
            <person name="Culley D."/>
            <person name="Daum C."/>
            <person name="Ezra D."/>
            <person name="Gonzalez J."/>
            <person name="Henrissat B."/>
            <person name="Kuo A."/>
            <person name="Liang C."/>
            <person name="Lipzen A."/>
            <person name="Lutzoni F."/>
            <person name="Magnuson J."/>
            <person name="Mondo S."/>
            <person name="Nolan M."/>
            <person name="Ohm R."/>
            <person name="Pangilinan J."/>
            <person name="Park H.-J."/>
            <person name="Ramirez L."/>
            <person name="Alfaro M."/>
            <person name="Sun H."/>
            <person name="Tritt A."/>
            <person name="Yoshinaga Y."/>
            <person name="Zwiers L.-H."/>
            <person name="Turgeon B."/>
            <person name="Goodwin S."/>
            <person name="Spatafora J."/>
            <person name="Crous P."/>
            <person name="Grigoriev I."/>
        </authorList>
    </citation>
    <scope>NUCLEOTIDE SEQUENCE</scope>
    <source>
        <strain evidence="1">CBS 113979</strain>
    </source>
</reference>
<name>A0A6G1GRE8_9PEZI</name>
<keyword evidence="2" id="KW-1185">Reference proteome</keyword>
<dbReference type="OrthoDB" id="432234at2759"/>
<proteinExistence type="predicted"/>
<dbReference type="EMBL" id="ML977175">
    <property type="protein sequence ID" value="KAF1983370.1"/>
    <property type="molecule type" value="Genomic_DNA"/>
</dbReference>
<dbReference type="AlphaFoldDB" id="A0A6G1GRE8"/>
<dbReference type="Proteomes" id="UP000800041">
    <property type="component" value="Unassembled WGS sequence"/>
</dbReference>
<accession>A0A6G1GRE8</accession>
<organism evidence="1 2">
    <name type="scientific">Aulographum hederae CBS 113979</name>
    <dbReference type="NCBI Taxonomy" id="1176131"/>
    <lineage>
        <taxon>Eukaryota</taxon>
        <taxon>Fungi</taxon>
        <taxon>Dikarya</taxon>
        <taxon>Ascomycota</taxon>
        <taxon>Pezizomycotina</taxon>
        <taxon>Dothideomycetes</taxon>
        <taxon>Pleosporomycetidae</taxon>
        <taxon>Aulographales</taxon>
        <taxon>Aulographaceae</taxon>
    </lineage>
</organism>
<sequence>MDLLDPDLDLEAPAVSDEDWQRVVNFNKALDAEQIQLCARCKVRWFNMRLRENAAPENIGMRVVFWDGQIVQKIFRRRAAAADAIIAAVRAPPVPEGLPSQ</sequence>
<evidence type="ECO:0000313" key="2">
    <source>
        <dbReference type="Proteomes" id="UP000800041"/>
    </source>
</evidence>